<reference evidence="1" key="2">
    <citation type="submission" date="2021-06" db="EMBL/GenBank/DDBJ databases">
        <authorList>
            <consortium name="NCBI Pathogen Detection Project"/>
        </authorList>
    </citation>
    <scope>NUCLEOTIDE SEQUENCE</scope>
    <source>
        <strain evidence="1">HN1000</strain>
    </source>
</reference>
<dbReference type="RefSeq" id="WP_003438554.1">
    <property type="nucleotide sequence ID" value="NZ_BING01000280.1"/>
</dbReference>
<dbReference type="GeneID" id="66353823"/>
<protein>
    <submittedName>
        <fullName evidence="1">Uncharacterized protein</fullName>
    </submittedName>
</protein>
<name>A0AAN6A4N6_CLODI</name>
<evidence type="ECO:0000313" key="1">
    <source>
        <dbReference type="EMBL" id="HBH1541215.1"/>
    </source>
</evidence>
<gene>
    <name evidence="1" type="ORF">KRM00_000673</name>
</gene>
<organism evidence="1 2">
    <name type="scientific">Clostridioides difficile</name>
    <name type="common">Peptoclostridium difficile</name>
    <dbReference type="NCBI Taxonomy" id="1496"/>
    <lineage>
        <taxon>Bacteria</taxon>
        <taxon>Bacillati</taxon>
        <taxon>Bacillota</taxon>
        <taxon>Clostridia</taxon>
        <taxon>Peptostreptococcales</taxon>
        <taxon>Peptostreptococcaceae</taxon>
        <taxon>Clostridioides</taxon>
    </lineage>
</organism>
<reference evidence="1" key="1">
    <citation type="journal article" date="2018" name="Genome Biol.">
        <title>SKESA: strategic k-mer extension for scrupulous assemblies.</title>
        <authorList>
            <person name="Souvorov A."/>
            <person name="Agarwala R."/>
            <person name="Lipman D.J."/>
        </authorList>
    </citation>
    <scope>NUCLEOTIDE SEQUENCE</scope>
    <source>
        <strain evidence="1">HN1000</strain>
    </source>
</reference>
<proteinExistence type="predicted"/>
<dbReference type="AlphaFoldDB" id="A0AAN6A4N6"/>
<comment type="caution">
    <text evidence="1">The sequence shown here is derived from an EMBL/GenBank/DDBJ whole genome shotgun (WGS) entry which is preliminary data.</text>
</comment>
<evidence type="ECO:0000313" key="2">
    <source>
        <dbReference type="Proteomes" id="UP000878956"/>
    </source>
</evidence>
<dbReference type="Proteomes" id="UP000878956">
    <property type="component" value="Unassembled WGS sequence"/>
</dbReference>
<dbReference type="EMBL" id="DAEPXK010000005">
    <property type="protein sequence ID" value="HBH1541215.1"/>
    <property type="molecule type" value="Genomic_DNA"/>
</dbReference>
<accession>A0AAN6A4N6</accession>
<sequence length="48" mass="5760">MVFETFDKTIELYPNAKPIFHSDIGFRLDDESFEEYLGRVFRKRCKGI</sequence>